<dbReference type="Pfam" id="PF00433">
    <property type="entry name" value="Pkinase_C"/>
    <property type="match status" value="1"/>
</dbReference>
<dbReference type="GeneID" id="83209775"/>
<evidence type="ECO:0000256" key="4">
    <source>
        <dbReference type="ARBA" id="ARBA00022679"/>
    </source>
</evidence>
<evidence type="ECO:0000256" key="5">
    <source>
        <dbReference type="ARBA" id="ARBA00022741"/>
    </source>
</evidence>
<evidence type="ECO:0000313" key="13">
    <source>
        <dbReference type="Proteomes" id="UP001234581"/>
    </source>
</evidence>
<dbReference type="EMBL" id="JARTCD010000006">
    <property type="protein sequence ID" value="KAJ8662026.1"/>
    <property type="molecule type" value="Genomic_DNA"/>
</dbReference>
<feature type="region of interest" description="Disordered" evidence="9">
    <location>
        <begin position="148"/>
        <end position="209"/>
    </location>
</feature>
<feature type="binding site" evidence="8">
    <location>
        <position position="253"/>
    </location>
    <ligand>
        <name>ATP</name>
        <dbReference type="ChEBI" id="CHEBI:30616"/>
    </ligand>
</feature>
<dbReference type="InterPro" id="IPR000719">
    <property type="entry name" value="Prot_kinase_dom"/>
</dbReference>
<dbReference type="AlphaFoldDB" id="A0AAD7VBL8"/>
<keyword evidence="5 8" id="KW-0547">Nucleotide-binding</keyword>
<feature type="domain" description="AGC-kinase C-terminal" evidence="11">
    <location>
        <begin position="478"/>
        <end position="546"/>
    </location>
</feature>
<name>A0AAD7VBL8_9FUNG</name>
<dbReference type="InterPro" id="IPR008271">
    <property type="entry name" value="Ser/Thr_kinase_AS"/>
</dbReference>
<dbReference type="RefSeq" id="XP_058346939.1">
    <property type="nucleotide sequence ID" value="XM_058482441.1"/>
</dbReference>
<evidence type="ECO:0000256" key="9">
    <source>
        <dbReference type="SAM" id="MobiDB-lite"/>
    </source>
</evidence>
<dbReference type="CDD" id="cd05123">
    <property type="entry name" value="STKc_AGC"/>
    <property type="match status" value="1"/>
</dbReference>
<accession>A0AAD7VBL8</accession>
<feature type="compositionally biased region" description="Low complexity" evidence="9">
    <location>
        <begin position="148"/>
        <end position="159"/>
    </location>
</feature>
<feature type="region of interest" description="Disordered" evidence="9">
    <location>
        <begin position="609"/>
        <end position="628"/>
    </location>
</feature>
<dbReference type="SMART" id="SM00133">
    <property type="entry name" value="S_TK_X"/>
    <property type="match status" value="1"/>
</dbReference>
<dbReference type="GO" id="GO:0004674">
    <property type="term" value="F:protein serine/threonine kinase activity"/>
    <property type="evidence" value="ECO:0007669"/>
    <property type="project" value="UniProtKB-KW"/>
</dbReference>
<dbReference type="Gene3D" id="3.30.1520.10">
    <property type="entry name" value="Phox-like domain"/>
    <property type="match status" value="1"/>
</dbReference>
<keyword evidence="7 8" id="KW-0067">ATP-binding</keyword>
<dbReference type="SUPFAM" id="SSF56112">
    <property type="entry name" value="Protein kinase-like (PK-like)"/>
    <property type="match status" value="1"/>
</dbReference>
<gene>
    <name evidence="12" type="ORF">O0I10_002357</name>
</gene>
<dbReference type="PROSITE" id="PS00107">
    <property type="entry name" value="PROTEIN_KINASE_ATP"/>
    <property type="match status" value="1"/>
</dbReference>
<dbReference type="FunFam" id="3.30.200.20:FF:000103">
    <property type="entry name" value="Protein kinase C"/>
    <property type="match status" value="1"/>
</dbReference>
<dbReference type="InterPro" id="IPR011009">
    <property type="entry name" value="Kinase-like_dom_sf"/>
</dbReference>
<dbReference type="InterPro" id="IPR045270">
    <property type="entry name" value="STKc_AGC"/>
</dbReference>
<dbReference type="GO" id="GO:0005524">
    <property type="term" value="F:ATP binding"/>
    <property type="evidence" value="ECO:0007669"/>
    <property type="project" value="UniProtKB-UniRule"/>
</dbReference>
<evidence type="ECO:0000313" key="12">
    <source>
        <dbReference type="EMBL" id="KAJ8662026.1"/>
    </source>
</evidence>
<feature type="compositionally biased region" description="Low complexity" evidence="9">
    <location>
        <begin position="745"/>
        <end position="754"/>
    </location>
</feature>
<protein>
    <submittedName>
        <fullName evidence="12">Uncharacterized protein</fullName>
    </submittedName>
</protein>
<organism evidence="12 13">
    <name type="scientific">Lichtheimia ornata</name>
    <dbReference type="NCBI Taxonomy" id="688661"/>
    <lineage>
        <taxon>Eukaryota</taxon>
        <taxon>Fungi</taxon>
        <taxon>Fungi incertae sedis</taxon>
        <taxon>Mucoromycota</taxon>
        <taxon>Mucoromycotina</taxon>
        <taxon>Mucoromycetes</taxon>
        <taxon>Mucorales</taxon>
        <taxon>Lichtheimiaceae</taxon>
        <taxon>Lichtheimia</taxon>
    </lineage>
</organism>
<keyword evidence="6" id="KW-0418">Kinase</keyword>
<dbReference type="PROSITE" id="PS51285">
    <property type="entry name" value="AGC_KINASE_CTER"/>
    <property type="match status" value="1"/>
</dbReference>
<evidence type="ECO:0000256" key="8">
    <source>
        <dbReference type="PROSITE-ProRule" id="PRU10141"/>
    </source>
</evidence>
<evidence type="ECO:0000259" key="10">
    <source>
        <dbReference type="PROSITE" id="PS50011"/>
    </source>
</evidence>
<reference evidence="12 13" key="1">
    <citation type="submission" date="2023-03" db="EMBL/GenBank/DDBJ databases">
        <title>Genome sequence of Lichtheimia ornata CBS 291.66.</title>
        <authorList>
            <person name="Mohabir J.T."/>
            <person name="Shea T.P."/>
            <person name="Kurbessoian T."/>
            <person name="Berby B."/>
            <person name="Fontaine J."/>
            <person name="Livny J."/>
            <person name="Gnirke A."/>
            <person name="Stajich J.E."/>
            <person name="Cuomo C.A."/>
        </authorList>
    </citation>
    <scope>NUCLEOTIDE SEQUENCE [LARGE SCALE GENOMIC DNA]</scope>
    <source>
        <strain evidence="12">CBS 291.66</strain>
    </source>
</reference>
<keyword evidence="2" id="KW-0723">Serine/threonine-protein kinase</keyword>
<dbReference type="InterPro" id="IPR000961">
    <property type="entry name" value="AGC-kinase_C"/>
</dbReference>
<evidence type="ECO:0000256" key="1">
    <source>
        <dbReference type="ARBA" id="ARBA00009903"/>
    </source>
</evidence>
<keyword evidence="13" id="KW-1185">Reference proteome</keyword>
<proteinExistence type="inferred from homology"/>
<dbReference type="InterPro" id="IPR036871">
    <property type="entry name" value="PX_dom_sf"/>
</dbReference>
<dbReference type="Proteomes" id="UP001234581">
    <property type="component" value="Unassembled WGS sequence"/>
</dbReference>
<dbReference type="SMART" id="SM00220">
    <property type="entry name" value="S_TKc"/>
    <property type="match status" value="1"/>
</dbReference>
<evidence type="ECO:0000256" key="3">
    <source>
        <dbReference type="ARBA" id="ARBA00022553"/>
    </source>
</evidence>
<dbReference type="Gene3D" id="3.30.200.20">
    <property type="entry name" value="Phosphorylase Kinase, domain 1"/>
    <property type="match status" value="1"/>
</dbReference>
<dbReference type="FunFam" id="1.10.510.10:FF:000008">
    <property type="entry name" value="Non-specific serine/threonine protein kinase"/>
    <property type="match status" value="1"/>
</dbReference>
<dbReference type="InterPro" id="IPR017441">
    <property type="entry name" value="Protein_kinase_ATP_BS"/>
</dbReference>
<feature type="domain" description="Protein kinase" evidence="10">
    <location>
        <begin position="220"/>
        <end position="477"/>
    </location>
</feature>
<comment type="caution">
    <text evidence="12">The sequence shown here is derived from an EMBL/GenBank/DDBJ whole genome shotgun (WGS) entry which is preliminary data.</text>
</comment>
<keyword evidence="4" id="KW-0808">Transferase</keyword>
<dbReference type="PROSITE" id="PS00108">
    <property type="entry name" value="PROTEIN_KINASE_ST"/>
    <property type="match status" value="1"/>
</dbReference>
<evidence type="ECO:0000259" key="11">
    <source>
        <dbReference type="PROSITE" id="PS51285"/>
    </source>
</evidence>
<evidence type="ECO:0000256" key="6">
    <source>
        <dbReference type="ARBA" id="ARBA00022777"/>
    </source>
</evidence>
<feature type="region of interest" description="Disordered" evidence="9">
    <location>
        <begin position="724"/>
        <end position="765"/>
    </location>
</feature>
<keyword evidence="3" id="KW-0597">Phosphoprotein</keyword>
<feature type="region of interest" description="Disordered" evidence="9">
    <location>
        <begin position="649"/>
        <end position="697"/>
    </location>
</feature>
<dbReference type="Pfam" id="PF00069">
    <property type="entry name" value="Pkinase"/>
    <property type="match status" value="1"/>
</dbReference>
<feature type="compositionally biased region" description="Low complexity" evidence="9">
    <location>
        <begin position="653"/>
        <end position="666"/>
    </location>
</feature>
<dbReference type="PROSITE" id="PS50011">
    <property type="entry name" value="PROTEIN_KINASE_DOM"/>
    <property type="match status" value="1"/>
</dbReference>
<evidence type="ECO:0000256" key="2">
    <source>
        <dbReference type="ARBA" id="ARBA00022527"/>
    </source>
</evidence>
<feature type="compositionally biased region" description="Polar residues" evidence="9">
    <location>
        <begin position="182"/>
        <end position="206"/>
    </location>
</feature>
<evidence type="ECO:0000256" key="7">
    <source>
        <dbReference type="ARBA" id="ARBA00022840"/>
    </source>
</evidence>
<dbReference type="GO" id="GO:0035091">
    <property type="term" value="F:phosphatidylinositol binding"/>
    <property type="evidence" value="ECO:0007669"/>
    <property type="project" value="InterPro"/>
</dbReference>
<sequence>MQCLPQEPRLISVFETTLSIQQDVLSVFNVVIQTPSTMVSLVRYPLDFVEFHQKINTHYPRSTNKVPFPALTSPVNQIHRLTRRRSIKNLLTFSKKSNADKIEKYLQRCFDHPIISISTLLRDFTSVQRDEDKEILCDSKLAIGSATTTTGTLPATPITRPSIDTVKPACNGKPNIAKQPAASISTEPQPAPTTSQPASENSTANNDQHDAAAGASLDDFDLLKVLGKGCMGKVLLVRSRHDQQLYALKTIKKKHVIQQNEVAHTKAERDILARMQGIPFLIGLHYAFQTPSELFLVLDYYSGGDIATQMSIYSAFSAERTLFYAAEIVQGLSALHQHGVIYRDLKPENVLIGNNGHIVLTDFGLSKIFDENDNGMTQSFCGTAEYLAPEVLLGEAYTFTVDYWSLGTLLYEMLAGVTPFWAETHMEMYRRVLDDLLDFPQHFDPITRDFLSGLLERDPSQRLGWDGADSVKAHPFFDRMDWDKVARLELTPPYVPELRSETDLTHFDEAFINMSPCISQSSSLSSNQDPFDHFSFDARRPPPRLLRQKLQRVRAQQKKQIGTKDRFSTSSSLLSFSPGEIVRHTDTMPSFLTSNRYSRKRHSANVDHLVATKEEEDIPRPTTDTSSLYSSMTLSSVHPDEINARNAIEDVSDTSNDPISSSSPNTELPTSSSAKRPSPPDHSPYVRPHCPVPGQMRSTTLSIASNSTSPPIINNRDSLCLSDLSSFPPDQAAVTATAAPEHDTANNTSSNNTSDWQRPYLTFSS</sequence>
<dbReference type="InterPro" id="IPR001683">
    <property type="entry name" value="PX_dom"/>
</dbReference>
<dbReference type="InterPro" id="IPR017892">
    <property type="entry name" value="Pkinase_C"/>
</dbReference>
<dbReference type="Gene3D" id="1.10.510.10">
    <property type="entry name" value="Transferase(Phosphotransferase) domain 1"/>
    <property type="match status" value="1"/>
</dbReference>
<dbReference type="CDD" id="cd06093">
    <property type="entry name" value="PX_domain"/>
    <property type="match status" value="1"/>
</dbReference>
<dbReference type="PANTHER" id="PTHR24351">
    <property type="entry name" value="RIBOSOMAL PROTEIN S6 KINASE"/>
    <property type="match status" value="1"/>
</dbReference>
<comment type="similarity">
    <text evidence="1">Belongs to the protein kinase superfamily. AGC Ser/Thr protein kinase family.</text>
</comment>
<dbReference type="Pfam" id="PF00787">
    <property type="entry name" value="PX"/>
    <property type="match status" value="1"/>
</dbReference>